<proteinExistence type="predicted"/>
<keyword evidence="2" id="KW-1185">Reference proteome</keyword>
<dbReference type="EMBL" id="CM031823">
    <property type="protein sequence ID" value="KAG6626674.1"/>
    <property type="molecule type" value="Genomic_DNA"/>
</dbReference>
<dbReference type="Proteomes" id="UP000811609">
    <property type="component" value="Chromosome 15"/>
</dbReference>
<sequence>MGFGIFDQKPTYSSFSTTDTALLQSVPTGHHLILWTDPSIGQQNHYILYATSLQDSRLHPKHLLQQDKTREHAGQSLPLWCKLDKIPPSQSFSLLVCPS</sequence>
<gene>
    <name evidence="1" type="ORF">CIPAW_15G067600</name>
</gene>
<protein>
    <submittedName>
        <fullName evidence="1">Uncharacterized protein</fullName>
    </submittedName>
</protein>
<dbReference type="AlphaFoldDB" id="A0A8T1NC65"/>
<evidence type="ECO:0000313" key="2">
    <source>
        <dbReference type="Proteomes" id="UP000811609"/>
    </source>
</evidence>
<accession>A0A8T1NC65</accession>
<name>A0A8T1NC65_CARIL</name>
<comment type="caution">
    <text evidence="1">The sequence shown here is derived from an EMBL/GenBank/DDBJ whole genome shotgun (WGS) entry which is preliminary data.</text>
</comment>
<evidence type="ECO:0000313" key="1">
    <source>
        <dbReference type="EMBL" id="KAG6626674.1"/>
    </source>
</evidence>
<reference evidence="1" key="1">
    <citation type="submission" date="2020-12" db="EMBL/GenBank/DDBJ databases">
        <title>WGS assembly of Carya illinoinensis cv. Pawnee.</title>
        <authorList>
            <person name="Platts A."/>
            <person name="Shu S."/>
            <person name="Wright S."/>
            <person name="Barry K."/>
            <person name="Edger P."/>
            <person name="Pires J.C."/>
            <person name="Schmutz J."/>
        </authorList>
    </citation>
    <scope>NUCLEOTIDE SEQUENCE</scope>
    <source>
        <tissue evidence="1">Leaf</tissue>
    </source>
</reference>
<organism evidence="1 2">
    <name type="scientific">Carya illinoinensis</name>
    <name type="common">Pecan</name>
    <dbReference type="NCBI Taxonomy" id="32201"/>
    <lineage>
        <taxon>Eukaryota</taxon>
        <taxon>Viridiplantae</taxon>
        <taxon>Streptophyta</taxon>
        <taxon>Embryophyta</taxon>
        <taxon>Tracheophyta</taxon>
        <taxon>Spermatophyta</taxon>
        <taxon>Magnoliopsida</taxon>
        <taxon>eudicotyledons</taxon>
        <taxon>Gunneridae</taxon>
        <taxon>Pentapetalae</taxon>
        <taxon>rosids</taxon>
        <taxon>fabids</taxon>
        <taxon>Fagales</taxon>
        <taxon>Juglandaceae</taxon>
        <taxon>Carya</taxon>
    </lineage>
</organism>